<reference evidence="1" key="1">
    <citation type="submission" date="2020-10" db="EMBL/GenBank/DDBJ databases">
        <title>Ca. Dormibacterota MAGs.</title>
        <authorList>
            <person name="Montgomery K."/>
        </authorList>
    </citation>
    <scope>NUCLEOTIDE SEQUENCE [LARGE SCALE GENOMIC DNA]</scope>
    <source>
        <strain evidence="1">SC8812_S17_10</strain>
    </source>
</reference>
<organism evidence="1 2">
    <name type="scientific">Candidatus Nephthysia bennettiae</name>
    <dbReference type="NCBI Taxonomy" id="3127016"/>
    <lineage>
        <taxon>Bacteria</taxon>
        <taxon>Bacillati</taxon>
        <taxon>Candidatus Dormiibacterota</taxon>
        <taxon>Candidatus Dormibacteria</taxon>
        <taxon>Candidatus Dormibacterales</taxon>
        <taxon>Candidatus Dormibacteraceae</taxon>
        <taxon>Candidatus Nephthysia</taxon>
    </lineage>
</organism>
<gene>
    <name evidence="1" type="ORF">JF922_02235</name>
</gene>
<name>A0A934JXS7_9BACT</name>
<dbReference type="Proteomes" id="UP000612893">
    <property type="component" value="Unassembled WGS sequence"/>
</dbReference>
<dbReference type="AlphaFoldDB" id="A0A934JXS7"/>
<evidence type="ECO:0000313" key="1">
    <source>
        <dbReference type="EMBL" id="MBJ7596892.1"/>
    </source>
</evidence>
<protein>
    <recommendedName>
        <fullName evidence="3">Tn3 transposase DDE domain-containing protein</fullName>
    </recommendedName>
</protein>
<comment type="caution">
    <text evidence="1">The sequence shown here is derived from an EMBL/GenBank/DDBJ whole genome shotgun (WGS) entry which is preliminary data.</text>
</comment>
<sequence>MRRDDLAALSPYQTRHIKRFGNYILTPSTPEPFDGELVLPLYVNLE</sequence>
<keyword evidence="2" id="KW-1185">Reference proteome</keyword>
<evidence type="ECO:0000313" key="2">
    <source>
        <dbReference type="Proteomes" id="UP000612893"/>
    </source>
</evidence>
<dbReference type="EMBL" id="JAEKNR010000027">
    <property type="protein sequence ID" value="MBJ7596892.1"/>
    <property type="molecule type" value="Genomic_DNA"/>
</dbReference>
<dbReference type="RefSeq" id="WP_338179608.1">
    <property type="nucleotide sequence ID" value="NZ_JAEKNR010000027.1"/>
</dbReference>
<proteinExistence type="predicted"/>
<accession>A0A934JXS7</accession>
<evidence type="ECO:0008006" key="3">
    <source>
        <dbReference type="Google" id="ProtNLM"/>
    </source>
</evidence>